<gene>
    <name evidence="2" type="ORF">SAMN05421641_1199</name>
</gene>
<dbReference type="GO" id="GO:0009986">
    <property type="term" value="C:cell surface"/>
    <property type="evidence" value="ECO:0007669"/>
    <property type="project" value="TreeGrafter"/>
</dbReference>
<feature type="domain" description="H-type lectin" evidence="1">
    <location>
        <begin position="39"/>
        <end position="104"/>
    </location>
</feature>
<dbReference type="GO" id="GO:0098636">
    <property type="term" value="C:protein complex involved in cell adhesion"/>
    <property type="evidence" value="ECO:0007669"/>
    <property type="project" value="TreeGrafter"/>
</dbReference>
<dbReference type="OrthoDB" id="7658568at2"/>
<evidence type="ECO:0000259" key="1">
    <source>
        <dbReference type="Pfam" id="PF09458"/>
    </source>
</evidence>
<reference evidence="2 3" key="1">
    <citation type="submission" date="2017-01" db="EMBL/GenBank/DDBJ databases">
        <authorList>
            <person name="Varghese N."/>
            <person name="Submissions S."/>
        </authorList>
    </citation>
    <scope>NUCLEOTIDE SEQUENCE [LARGE SCALE GENOMIC DNA]</scope>
    <source>
        <strain evidence="2 3">ATCC 700171</strain>
    </source>
</reference>
<evidence type="ECO:0000313" key="3">
    <source>
        <dbReference type="Proteomes" id="UP000323956"/>
    </source>
</evidence>
<dbReference type="PANTHER" id="PTHR46938">
    <property type="entry name" value="DISCOIDIN-1 SUBUNIT A-RELATED-RELATED"/>
    <property type="match status" value="1"/>
</dbReference>
<protein>
    <submittedName>
        <fullName evidence="2">H-type lectin domain-containing protein</fullName>
    </submittedName>
</protein>
<keyword evidence="2" id="KW-0430">Lectin</keyword>
<dbReference type="RefSeq" id="WP_149766269.1">
    <property type="nucleotide sequence ID" value="NZ_FTMK01000019.1"/>
</dbReference>
<dbReference type="GO" id="GO:0030247">
    <property type="term" value="F:polysaccharide binding"/>
    <property type="evidence" value="ECO:0007669"/>
    <property type="project" value="TreeGrafter"/>
</dbReference>
<organism evidence="2 3">
    <name type="scientific">Paracoccus thiocyanatus</name>
    <dbReference type="NCBI Taxonomy" id="34006"/>
    <lineage>
        <taxon>Bacteria</taxon>
        <taxon>Pseudomonadati</taxon>
        <taxon>Pseudomonadota</taxon>
        <taxon>Alphaproteobacteria</taxon>
        <taxon>Rhodobacterales</taxon>
        <taxon>Paracoccaceae</taxon>
        <taxon>Paracoccus</taxon>
    </lineage>
</organism>
<dbReference type="EMBL" id="FTMK01000019">
    <property type="protein sequence ID" value="SIQ96329.1"/>
    <property type="molecule type" value="Genomic_DNA"/>
</dbReference>
<accession>A0A1N6X214</accession>
<dbReference type="SUPFAM" id="SSF141086">
    <property type="entry name" value="Agglutinin HPA-like"/>
    <property type="match status" value="1"/>
</dbReference>
<dbReference type="GO" id="GO:0098609">
    <property type="term" value="P:cell-cell adhesion"/>
    <property type="evidence" value="ECO:0007669"/>
    <property type="project" value="TreeGrafter"/>
</dbReference>
<dbReference type="InterPro" id="IPR052487">
    <property type="entry name" value="Galactose-binding_lectin"/>
</dbReference>
<dbReference type="Proteomes" id="UP000323956">
    <property type="component" value="Unassembled WGS sequence"/>
</dbReference>
<dbReference type="InterPro" id="IPR019019">
    <property type="entry name" value="H-type_lectin_domain"/>
</dbReference>
<dbReference type="AlphaFoldDB" id="A0A1N6X214"/>
<dbReference type="GO" id="GO:0046871">
    <property type="term" value="F:N-acetylgalactosamine binding"/>
    <property type="evidence" value="ECO:0007669"/>
    <property type="project" value="TreeGrafter"/>
</dbReference>
<dbReference type="Gene3D" id="2.60.40.2080">
    <property type="match status" value="1"/>
</dbReference>
<proteinExistence type="predicted"/>
<dbReference type="InterPro" id="IPR037221">
    <property type="entry name" value="H-type_lectin_dom_sf"/>
</dbReference>
<dbReference type="GO" id="GO:0045335">
    <property type="term" value="C:phagocytic vesicle"/>
    <property type="evidence" value="ECO:0007669"/>
    <property type="project" value="TreeGrafter"/>
</dbReference>
<dbReference type="GO" id="GO:0070492">
    <property type="term" value="F:oligosaccharide binding"/>
    <property type="evidence" value="ECO:0007669"/>
    <property type="project" value="TreeGrafter"/>
</dbReference>
<name>A0A1N6X214_9RHOB</name>
<evidence type="ECO:0000313" key="2">
    <source>
        <dbReference type="EMBL" id="SIQ96329.1"/>
    </source>
</evidence>
<dbReference type="Pfam" id="PF09458">
    <property type="entry name" value="H_lectin"/>
    <property type="match status" value="1"/>
</dbReference>
<sequence length="116" mass="13242">MRRIEHSAVGVANGSTEMFSAFESGGPMWTGQGPRVETRSVRFDEEFVEPPVVHVGLSMWDIACHANQRADIRAVNITRQGFDLQFRTWEDTRVARVRADWMAIGPLRHAEDWDID</sequence>